<dbReference type="Proteomes" id="UP001589716">
    <property type="component" value="Unassembled WGS sequence"/>
</dbReference>
<dbReference type="EMBL" id="JBHMCT010000052">
    <property type="protein sequence ID" value="MFB9558633.1"/>
    <property type="molecule type" value="Genomic_DNA"/>
</dbReference>
<sequence length="129" mass="13666">MTAPTPPSLADEPRAVRITTDGAKATVTVDGTDMSKTLAGYTLEHRAGQPPMLVLYPTPNHQAAFDGLAHVVIADEPDPGPTVAAFLRTVDPVALERAALARDDLDGTRHELTRAMLAQLTDWALGKAT</sequence>
<proteinExistence type="predicted"/>
<organism evidence="1 2">
    <name type="scientific">Streptomyces roseoviridis</name>
    <dbReference type="NCBI Taxonomy" id="67361"/>
    <lineage>
        <taxon>Bacteria</taxon>
        <taxon>Bacillati</taxon>
        <taxon>Actinomycetota</taxon>
        <taxon>Actinomycetes</taxon>
        <taxon>Kitasatosporales</taxon>
        <taxon>Streptomycetaceae</taxon>
        <taxon>Streptomyces</taxon>
    </lineage>
</organism>
<name>A0ABV5QYQ6_9ACTN</name>
<protein>
    <recommendedName>
        <fullName evidence="3">Prevent-host-death family protein</fullName>
    </recommendedName>
</protein>
<reference evidence="1 2" key="1">
    <citation type="submission" date="2024-09" db="EMBL/GenBank/DDBJ databases">
        <authorList>
            <person name="Sun Q."/>
            <person name="Mori K."/>
        </authorList>
    </citation>
    <scope>NUCLEOTIDE SEQUENCE [LARGE SCALE GENOMIC DNA]</scope>
    <source>
        <strain evidence="1 2">JCM 4414</strain>
    </source>
</reference>
<keyword evidence="2" id="KW-1185">Reference proteome</keyword>
<evidence type="ECO:0000313" key="1">
    <source>
        <dbReference type="EMBL" id="MFB9558633.1"/>
    </source>
</evidence>
<evidence type="ECO:0008006" key="3">
    <source>
        <dbReference type="Google" id="ProtNLM"/>
    </source>
</evidence>
<comment type="caution">
    <text evidence="1">The sequence shown here is derived from an EMBL/GenBank/DDBJ whole genome shotgun (WGS) entry which is preliminary data.</text>
</comment>
<dbReference type="RefSeq" id="WP_382746244.1">
    <property type="nucleotide sequence ID" value="NZ_JBHMCT010000052.1"/>
</dbReference>
<accession>A0ABV5QYQ6</accession>
<evidence type="ECO:0000313" key="2">
    <source>
        <dbReference type="Proteomes" id="UP001589716"/>
    </source>
</evidence>
<gene>
    <name evidence="1" type="ORF">ACFFTP_31190</name>
</gene>